<keyword evidence="4" id="KW-0949">S-adenosyl-L-methionine</keyword>
<dbReference type="EMBL" id="GBHO01025132">
    <property type="protein sequence ID" value="JAG18472.1"/>
    <property type="molecule type" value="Transcribed_RNA"/>
</dbReference>
<keyword evidence="2 6" id="KW-0489">Methyltransferase</keyword>
<reference evidence="6" key="2">
    <citation type="submission" date="2014-07" db="EMBL/GenBank/DDBJ databases">
        <authorList>
            <person name="Hull J."/>
        </authorList>
    </citation>
    <scope>NUCLEOTIDE SEQUENCE</scope>
</reference>
<gene>
    <name evidence="6" type="primary">SPB1</name>
    <name evidence="6" type="ORF">CM83_17979</name>
</gene>
<feature type="domain" description="Ribosomal RNA methyltransferase FtsJ" evidence="5">
    <location>
        <begin position="44"/>
        <end position="172"/>
    </location>
</feature>
<keyword evidence="3 6" id="KW-0808">Transferase</keyword>
<reference evidence="6" key="1">
    <citation type="journal article" date="2014" name="PLoS ONE">
        <title>Transcriptome-Based Identification of ABC Transporters in the Western Tarnished Plant Bug Lygus hesperus.</title>
        <authorList>
            <person name="Hull J.J."/>
            <person name="Chaney K."/>
            <person name="Geib S.M."/>
            <person name="Fabrick J.A."/>
            <person name="Brent C.S."/>
            <person name="Walsh D."/>
            <person name="Lavine L.C."/>
        </authorList>
    </citation>
    <scope>NUCLEOTIDE SEQUENCE</scope>
</reference>
<dbReference type="PANTHER" id="PTHR10920:SF13">
    <property type="entry name" value="PRE-RRNA 2'-O-RIBOSE RNA METHYLTRANSFERASE FTSJ3"/>
    <property type="match status" value="1"/>
</dbReference>
<dbReference type="SUPFAM" id="SSF53335">
    <property type="entry name" value="S-adenosyl-L-methionine-dependent methyltransferases"/>
    <property type="match status" value="1"/>
</dbReference>
<evidence type="ECO:0000313" key="6">
    <source>
        <dbReference type="EMBL" id="JAG18472.1"/>
    </source>
</evidence>
<evidence type="ECO:0000256" key="3">
    <source>
        <dbReference type="ARBA" id="ARBA00022679"/>
    </source>
</evidence>
<evidence type="ECO:0000256" key="1">
    <source>
        <dbReference type="ARBA" id="ARBA00022552"/>
    </source>
</evidence>
<keyword evidence="1" id="KW-0698">rRNA processing</keyword>
<name>A0A0A9XCM3_LYGHE</name>
<dbReference type="PANTHER" id="PTHR10920">
    <property type="entry name" value="RIBOSOMAL RNA METHYLTRANSFERASE"/>
    <property type="match status" value="1"/>
</dbReference>
<sequence>ICFCTLLYIKLAYIIRSTKMGIKSKKKAKTRLDAFYRLAKDQGYRARSSFKLIQLNRKYDFLAKARVLVDLCAAPGSWCQVAAKYMPVGSKIVGVDLVPIAPIRGVKTFVGDITDDKTRKTIVTFLKKELVDCVVHDGAPNVGGVWSRDLFEQNSLVLCAAKMATSLLKPNG</sequence>
<dbReference type="InterPro" id="IPR015507">
    <property type="entry name" value="rRNA-MeTfrase_E"/>
</dbReference>
<dbReference type="Gene3D" id="3.40.50.150">
    <property type="entry name" value="Vaccinia Virus protein VP39"/>
    <property type="match status" value="1"/>
</dbReference>
<dbReference type="AlphaFoldDB" id="A0A0A9XCM3"/>
<dbReference type="InterPro" id="IPR002877">
    <property type="entry name" value="RNA_MeTrfase_FtsJ_dom"/>
</dbReference>
<protein>
    <submittedName>
        <fullName evidence="6">AdoMet-dependent rRNA methyltransferase SPB1</fullName>
    </submittedName>
</protein>
<evidence type="ECO:0000256" key="4">
    <source>
        <dbReference type="ARBA" id="ARBA00022691"/>
    </source>
</evidence>
<dbReference type="GO" id="GO:0005730">
    <property type="term" value="C:nucleolus"/>
    <property type="evidence" value="ECO:0007669"/>
    <property type="project" value="TreeGrafter"/>
</dbReference>
<dbReference type="GO" id="GO:0030687">
    <property type="term" value="C:preribosome, large subunit precursor"/>
    <property type="evidence" value="ECO:0007669"/>
    <property type="project" value="TreeGrafter"/>
</dbReference>
<dbReference type="InterPro" id="IPR050082">
    <property type="entry name" value="RNA_methyltr_RlmE"/>
</dbReference>
<organism evidence="6">
    <name type="scientific">Lygus hesperus</name>
    <name type="common">Western plant bug</name>
    <dbReference type="NCBI Taxonomy" id="30085"/>
    <lineage>
        <taxon>Eukaryota</taxon>
        <taxon>Metazoa</taxon>
        <taxon>Ecdysozoa</taxon>
        <taxon>Arthropoda</taxon>
        <taxon>Hexapoda</taxon>
        <taxon>Insecta</taxon>
        <taxon>Pterygota</taxon>
        <taxon>Neoptera</taxon>
        <taxon>Paraneoptera</taxon>
        <taxon>Hemiptera</taxon>
        <taxon>Heteroptera</taxon>
        <taxon>Panheteroptera</taxon>
        <taxon>Cimicomorpha</taxon>
        <taxon>Miridae</taxon>
        <taxon>Mirini</taxon>
        <taxon>Lygus</taxon>
    </lineage>
</organism>
<dbReference type="Pfam" id="PF01728">
    <property type="entry name" value="FtsJ"/>
    <property type="match status" value="1"/>
</dbReference>
<proteinExistence type="predicted"/>
<feature type="non-terminal residue" evidence="6">
    <location>
        <position position="1"/>
    </location>
</feature>
<dbReference type="GO" id="GO:0008650">
    <property type="term" value="F:rRNA (uridine-2'-O-)-methyltransferase activity"/>
    <property type="evidence" value="ECO:0007669"/>
    <property type="project" value="TreeGrafter"/>
</dbReference>
<dbReference type="InterPro" id="IPR029063">
    <property type="entry name" value="SAM-dependent_MTases_sf"/>
</dbReference>
<evidence type="ECO:0000259" key="5">
    <source>
        <dbReference type="Pfam" id="PF01728"/>
    </source>
</evidence>
<dbReference type="GO" id="GO:0000466">
    <property type="term" value="P:maturation of 5.8S rRNA from tricistronic rRNA transcript (SSU-rRNA, 5.8S rRNA, LSU-rRNA)"/>
    <property type="evidence" value="ECO:0007669"/>
    <property type="project" value="TreeGrafter"/>
</dbReference>
<evidence type="ECO:0000256" key="2">
    <source>
        <dbReference type="ARBA" id="ARBA00022603"/>
    </source>
</evidence>
<dbReference type="PIRSF" id="PIRSF005461">
    <property type="entry name" value="23S_rRNA_mtase"/>
    <property type="match status" value="1"/>
</dbReference>
<dbReference type="GO" id="GO:0000463">
    <property type="term" value="P:maturation of LSU-rRNA from tricistronic rRNA transcript (SSU-rRNA, 5.8S rRNA, LSU-rRNA)"/>
    <property type="evidence" value="ECO:0007669"/>
    <property type="project" value="TreeGrafter"/>
</dbReference>
<accession>A0A0A9XCM3</accession>
<dbReference type="GO" id="GO:0016435">
    <property type="term" value="F:rRNA (guanine) methyltransferase activity"/>
    <property type="evidence" value="ECO:0007669"/>
    <property type="project" value="TreeGrafter"/>
</dbReference>